<evidence type="ECO:0000256" key="4">
    <source>
        <dbReference type="ARBA" id="ARBA00022801"/>
    </source>
</evidence>
<dbReference type="EMBL" id="JAUCMV010000003">
    <property type="protein sequence ID" value="KAK0410025.1"/>
    <property type="molecule type" value="Genomic_DNA"/>
</dbReference>
<dbReference type="Proteomes" id="UP001175271">
    <property type="component" value="Unassembled WGS sequence"/>
</dbReference>
<evidence type="ECO:0000313" key="14">
    <source>
        <dbReference type="Proteomes" id="UP001175271"/>
    </source>
</evidence>
<dbReference type="Gene3D" id="3.40.50.1820">
    <property type="entry name" value="alpha/beta hydrolase"/>
    <property type="match status" value="1"/>
</dbReference>
<sequence>MLKATLLFSLLVAVSALDAEAGKRVPDIISHWGYPAETFYATTQDGYILTVHRIPFGKNDQPSDKPKPVVFLQHGLLANSNNWITNLPHLALGYILADAGYDVWMGNVRGNVYSMDHTTLNPKGHEFWRFSFDEMARYDLDAMIDKALAVSNHKSLFYVGHSQGTAIMFVKLSQDHAFSQKIRKFYALAPVATAQHVKGVCEFIAHDLYKGIEWMYNAFGVDQFLPDSPLLKGLEHVFCDNPVTDQFCNNFIFQVVGTGSQQINASRLDVFLTDEPSDTSTMNLIHWIQIVKSGKTQAFDFEDTKLNLQHYGQETPPLYNISQIGDVKIDLFWSEDDWIADTKDVEKLLRDLNPRVVDRVFKLDHFNHLDFVWGQRAAEEIYTRIIEDLKKHEN</sequence>
<dbReference type="InterPro" id="IPR029058">
    <property type="entry name" value="AB_hydrolase_fold"/>
</dbReference>
<evidence type="ECO:0000256" key="9">
    <source>
        <dbReference type="PIRNR" id="PIRNR000862"/>
    </source>
</evidence>
<comment type="subcellular location">
    <subcellularLocation>
        <location evidence="1">Lysosome lumen</location>
    </subcellularLocation>
</comment>
<dbReference type="SUPFAM" id="SSF53474">
    <property type="entry name" value="alpha/beta-Hydrolases"/>
    <property type="match status" value="1"/>
</dbReference>
<evidence type="ECO:0000313" key="13">
    <source>
        <dbReference type="EMBL" id="KAK0410025.1"/>
    </source>
</evidence>
<evidence type="ECO:0000256" key="11">
    <source>
        <dbReference type="SAM" id="SignalP"/>
    </source>
</evidence>
<proteinExistence type="inferred from homology"/>
<evidence type="ECO:0000256" key="7">
    <source>
        <dbReference type="ARBA" id="ARBA00023180"/>
    </source>
</evidence>
<keyword evidence="3 11" id="KW-0732">Signal</keyword>
<evidence type="ECO:0000256" key="2">
    <source>
        <dbReference type="ARBA" id="ARBA00010701"/>
    </source>
</evidence>
<gene>
    <name evidence="13" type="ORF">QR680_004901</name>
</gene>
<dbReference type="InterPro" id="IPR006693">
    <property type="entry name" value="AB_hydrolase_lipase"/>
</dbReference>
<feature type="signal peptide" evidence="11">
    <location>
        <begin position="1"/>
        <end position="16"/>
    </location>
</feature>
<keyword evidence="7" id="KW-0325">Glycoprotein</keyword>
<accession>A0AA39HR97</accession>
<comment type="similarity">
    <text evidence="2 9">Belongs to the AB hydrolase superfamily. Lipase family.</text>
</comment>
<evidence type="ECO:0000256" key="5">
    <source>
        <dbReference type="ARBA" id="ARBA00022963"/>
    </source>
</evidence>
<organism evidence="13 14">
    <name type="scientific">Steinernema hermaphroditum</name>
    <dbReference type="NCBI Taxonomy" id="289476"/>
    <lineage>
        <taxon>Eukaryota</taxon>
        <taxon>Metazoa</taxon>
        <taxon>Ecdysozoa</taxon>
        <taxon>Nematoda</taxon>
        <taxon>Chromadorea</taxon>
        <taxon>Rhabditida</taxon>
        <taxon>Tylenchina</taxon>
        <taxon>Panagrolaimomorpha</taxon>
        <taxon>Strongyloidoidea</taxon>
        <taxon>Steinernematidae</taxon>
        <taxon>Steinernema</taxon>
    </lineage>
</organism>
<name>A0AA39HR97_9BILA</name>
<comment type="caution">
    <text evidence="13">The sequence shown here is derived from an EMBL/GenBank/DDBJ whole genome shotgun (WGS) entry which is preliminary data.</text>
</comment>
<keyword evidence="6" id="KW-0443">Lipid metabolism</keyword>
<evidence type="ECO:0000256" key="6">
    <source>
        <dbReference type="ARBA" id="ARBA00023098"/>
    </source>
</evidence>
<feature type="chain" id="PRO_5041243401" description="Lipase" evidence="11">
    <location>
        <begin position="17"/>
        <end position="394"/>
    </location>
</feature>
<dbReference type="PIRSF" id="PIRSF000862">
    <property type="entry name" value="Steryl_ester_lip"/>
    <property type="match status" value="1"/>
</dbReference>
<feature type="active site" description="Charge relay system" evidence="10">
    <location>
        <position position="337"/>
    </location>
</feature>
<keyword evidence="14" id="KW-1185">Reference proteome</keyword>
<feature type="active site" description="Charge relay system" evidence="10">
    <location>
        <position position="368"/>
    </location>
</feature>
<dbReference type="Pfam" id="PF04083">
    <property type="entry name" value="Abhydro_lipase"/>
    <property type="match status" value="1"/>
</dbReference>
<dbReference type="AlphaFoldDB" id="A0AA39HR97"/>
<evidence type="ECO:0000256" key="8">
    <source>
        <dbReference type="ARBA" id="ARBA00023228"/>
    </source>
</evidence>
<dbReference type="GO" id="GO:0016788">
    <property type="term" value="F:hydrolase activity, acting on ester bonds"/>
    <property type="evidence" value="ECO:0007669"/>
    <property type="project" value="InterPro"/>
</dbReference>
<protein>
    <recommendedName>
        <fullName evidence="9">Lipase</fullName>
    </recommendedName>
</protein>
<keyword evidence="5 9" id="KW-0442">Lipid degradation</keyword>
<evidence type="ECO:0000259" key="12">
    <source>
        <dbReference type="Pfam" id="PF04083"/>
    </source>
</evidence>
<dbReference type="FunFam" id="3.40.50.1820:FF:000021">
    <property type="entry name" value="Lipase"/>
    <property type="match status" value="1"/>
</dbReference>
<dbReference type="GO" id="GO:0016042">
    <property type="term" value="P:lipid catabolic process"/>
    <property type="evidence" value="ECO:0007669"/>
    <property type="project" value="UniProtKB-KW"/>
</dbReference>
<evidence type="ECO:0000256" key="3">
    <source>
        <dbReference type="ARBA" id="ARBA00022729"/>
    </source>
</evidence>
<evidence type="ECO:0000256" key="1">
    <source>
        <dbReference type="ARBA" id="ARBA00004227"/>
    </source>
</evidence>
<dbReference type="PANTHER" id="PTHR11005">
    <property type="entry name" value="LYSOSOMAL ACID LIPASE-RELATED"/>
    <property type="match status" value="1"/>
</dbReference>
<reference evidence="13" key="1">
    <citation type="submission" date="2023-06" db="EMBL/GenBank/DDBJ databases">
        <title>Genomic analysis of the entomopathogenic nematode Steinernema hermaphroditum.</title>
        <authorList>
            <person name="Schwarz E.M."/>
            <person name="Heppert J.K."/>
            <person name="Baniya A."/>
            <person name="Schwartz H.T."/>
            <person name="Tan C.-H."/>
            <person name="Antoshechkin I."/>
            <person name="Sternberg P.W."/>
            <person name="Goodrich-Blair H."/>
            <person name="Dillman A.R."/>
        </authorList>
    </citation>
    <scope>NUCLEOTIDE SEQUENCE</scope>
    <source>
        <strain evidence="13">PS9179</strain>
        <tissue evidence="13">Whole animal</tissue>
    </source>
</reference>
<dbReference type="InterPro" id="IPR025483">
    <property type="entry name" value="Lipase_euk"/>
</dbReference>
<keyword evidence="4 9" id="KW-0378">Hydrolase</keyword>
<feature type="domain" description="Partial AB-hydrolase lipase" evidence="12">
    <location>
        <begin position="25"/>
        <end position="87"/>
    </location>
</feature>
<evidence type="ECO:0000256" key="10">
    <source>
        <dbReference type="PIRSR" id="PIRSR000862-1"/>
    </source>
</evidence>
<feature type="active site" description="Nucleophile" evidence="10">
    <location>
        <position position="162"/>
    </location>
</feature>
<keyword evidence="8" id="KW-0458">Lysosome</keyword>
<dbReference type="GO" id="GO:0043202">
    <property type="term" value="C:lysosomal lumen"/>
    <property type="evidence" value="ECO:0007669"/>
    <property type="project" value="UniProtKB-SubCell"/>
</dbReference>